<keyword evidence="1" id="KW-1133">Transmembrane helix</keyword>
<keyword evidence="1" id="KW-0812">Transmembrane</keyword>
<protein>
    <recommendedName>
        <fullName evidence="4">Transmembrane protein</fullName>
    </recommendedName>
</protein>
<gene>
    <name evidence="2" type="ordered locus">Mpe_A0855</name>
</gene>
<dbReference type="KEGG" id="mpt:Mpe_A0855"/>
<name>A2SE28_METPP</name>
<reference evidence="2 3" key="1">
    <citation type="journal article" date="2007" name="J. Bacteriol.">
        <title>Whole-genome analysis of the methyl tert-butyl ether-degrading beta-proteobacterium Methylibium petroleiphilum PM1.</title>
        <authorList>
            <person name="Kane S.R."/>
            <person name="Chakicherla A.Y."/>
            <person name="Chain P.S.G."/>
            <person name="Schmidt R."/>
            <person name="Shin M.W."/>
            <person name="Legler T.C."/>
            <person name="Scow K.M."/>
            <person name="Larimer F.W."/>
            <person name="Lucas S.M."/>
            <person name="Richardson P.M."/>
            <person name="Hristova K.R."/>
        </authorList>
    </citation>
    <scope>NUCLEOTIDE SEQUENCE [LARGE SCALE GENOMIC DNA]</scope>
    <source>
        <strain evidence="3">ATCC BAA-1232 / LMG 22953 / PM1</strain>
    </source>
</reference>
<dbReference type="AlphaFoldDB" id="A2SE28"/>
<feature type="transmembrane region" description="Helical" evidence="1">
    <location>
        <begin position="105"/>
        <end position="125"/>
    </location>
</feature>
<keyword evidence="3" id="KW-1185">Reference proteome</keyword>
<dbReference type="Proteomes" id="UP000000366">
    <property type="component" value="Chromosome"/>
</dbReference>
<dbReference type="HOGENOM" id="CLU_1014932_0_0_4"/>
<dbReference type="STRING" id="420662.Mpe_A0855"/>
<proteinExistence type="predicted"/>
<dbReference type="EMBL" id="CP000555">
    <property type="protein sequence ID" value="ABM93817.1"/>
    <property type="molecule type" value="Genomic_DNA"/>
</dbReference>
<evidence type="ECO:0008006" key="4">
    <source>
        <dbReference type="Google" id="ProtNLM"/>
    </source>
</evidence>
<feature type="transmembrane region" description="Helical" evidence="1">
    <location>
        <begin position="71"/>
        <end position="93"/>
    </location>
</feature>
<keyword evidence="1" id="KW-0472">Membrane</keyword>
<sequence length="274" mass="30433">MRLLHERGPESGLEVPQKGLIGATSEFTSRHQRPLSAESRSRSGLISASLVLSGLGKYRVTMRTNGSKATFFWHPLIFAMMCMSVVVVIFFVVYFERTKNFPDSAWVQAGAAAISLFIVIGLAFWQDHQLRVRDFDERKRIVDAAFAPTIALAEVLIYEVACGATYLEDPSAARERFGETGQPPVLDELLKDLNSQSIGALGSIDAFRAALLVRQNCLSMVRWYQVIAGEFMASRARGDENMYPGRARLEAQQGCAEARGAIDKLIIERDRLVV</sequence>
<evidence type="ECO:0000256" key="1">
    <source>
        <dbReference type="SAM" id="Phobius"/>
    </source>
</evidence>
<organism evidence="2 3">
    <name type="scientific">Methylibium petroleiphilum (strain ATCC BAA-1232 / LMG 22953 / PM1)</name>
    <dbReference type="NCBI Taxonomy" id="420662"/>
    <lineage>
        <taxon>Bacteria</taxon>
        <taxon>Pseudomonadati</taxon>
        <taxon>Pseudomonadota</taxon>
        <taxon>Betaproteobacteria</taxon>
        <taxon>Burkholderiales</taxon>
        <taxon>Sphaerotilaceae</taxon>
        <taxon>Methylibium</taxon>
    </lineage>
</organism>
<evidence type="ECO:0000313" key="3">
    <source>
        <dbReference type="Proteomes" id="UP000000366"/>
    </source>
</evidence>
<accession>A2SE28</accession>
<evidence type="ECO:0000313" key="2">
    <source>
        <dbReference type="EMBL" id="ABM93817.1"/>
    </source>
</evidence>